<keyword evidence="13" id="KW-1185">Reference proteome</keyword>
<dbReference type="GO" id="GO:0000064">
    <property type="term" value="F:L-ornithine transmembrane transporter activity"/>
    <property type="evidence" value="ECO:0007669"/>
    <property type="project" value="TreeGrafter"/>
</dbReference>
<evidence type="ECO:0000256" key="2">
    <source>
        <dbReference type="ARBA" id="ARBA00006375"/>
    </source>
</evidence>
<dbReference type="AlphaFoldDB" id="A0A196SLF3"/>
<evidence type="ECO:0000256" key="7">
    <source>
        <dbReference type="ARBA" id="ARBA00023128"/>
    </source>
</evidence>
<evidence type="ECO:0000256" key="9">
    <source>
        <dbReference type="PROSITE-ProRule" id="PRU00282"/>
    </source>
</evidence>
<evidence type="ECO:0000256" key="8">
    <source>
        <dbReference type="ARBA" id="ARBA00023136"/>
    </source>
</evidence>
<evidence type="ECO:0000256" key="11">
    <source>
        <dbReference type="SAM" id="Phobius"/>
    </source>
</evidence>
<reference evidence="12 13" key="1">
    <citation type="submission" date="2016-05" db="EMBL/GenBank/DDBJ databases">
        <title>Nuclear genome of Blastocystis sp. subtype 1 NandII.</title>
        <authorList>
            <person name="Gentekaki E."/>
            <person name="Curtis B."/>
            <person name="Stairs C."/>
            <person name="Eme L."/>
            <person name="Herman E."/>
            <person name="Klimes V."/>
            <person name="Arias M.C."/>
            <person name="Elias M."/>
            <person name="Hilliou F."/>
            <person name="Klute M."/>
            <person name="Malik S.-B."/>
            <person name="Pightling A."/>
            <person name="Rachubinski R."/>
            <person name="Salas D."/>
            <person name="Schlacht A."/>
            <person name="Suga H."/>
            <person name="Archibald J."/>
            <person name="Ball S.G."/>
            <person name="Clark G."/>
            <person name="Dacks J."/>
            <person name="Van Der Giezen M."/>
            <person name="Tsaousis A."/>
            <person name="Roger A."/>
        </authorList>
    </citation>
    <scope>NUCLEOTIDE SEQUENCE [LARGE SCALE GENOMIC DNA]</scope>
    <source>
        <strain evidence="13">ATCC 50177 / NandII</strain>
    </source>
</reference>
<keyword evidence="5" id="KW-0677">Repeat</keyword>
<keyword evidence="4 9" id="KW-0812">Transmembrane</keyword>
<evidence type="ECO:0000256" key="6">
    <source>
        <dbReference type="ARBA" id="ARBA00022989"/>
    </source>
</evidence>
<dbReference type="PRINTS" id="PR00926">
    <property type="entry name" value="MITOCARRIER"/>
</dbReference>
<comment type="subcellular location">
    <subcellularLocation>
        <location evidence="1">Mitochondrion membrane</location>
        <topology evidence="1">Multi-pass membrane protein</topology>
    </subcellularLocation>
</comment>
<dbReference type="InterPro" id="IPR050567">
    <property type="entry name" value="Mitochondrial_Carrier"/>
</dbReference>
<dbReference type="PANTHER" id="PTHR45624">
    <property type="entry name" value="MITOCHONDRIAL BASIC AMINO ACIDS TRANSPORTER-RELATED"/>
    <property type="match status" value="1"/>
</dbReference>
<feature type="repeat" description="Solcar" evidence="9">
    <location>
        <begin position="148"/>
        <end position="236"/>
    </location>
</feature>
<dbReference type="Gene3D" id="1.50.40.10">
    <property type="entry name" value="Mitochondrial carrier domain"/>
    <property type="match status" value="1"/>
</dbReference>
<accession>A0A196SLF3</accession>
<dbReference type="GO" id="GO:0031966">
    <property type="term" value="C:mitochondrial membrane"/>
    <property type="evidence" value="ECO:0007669"/>
    <property type="project" value="UniProtKB-SubCell"/>
</dbReference>
<dbReference type="OrthoDB" id="14252at2759"/>
<organism evidence="12 13">
    <name type="scientific">Blastocystis sp. subtype 1 (strain ATCC 50177 / NandII)</name>
    <dbReference type="NCBI Taxonomy" id="478820"/>
    <lineage>
        <taxon>Eukaryota</taxon>
        <taxon>Sar</taxon>
        <taxon>Stramenopiles</taxon>
        <taxon>Bigyra</taxon>
        <taxon>Opalozoa</taxon>
        <taxon>Opalinata</taxon>
        <taxon>Blastocystidae</taxon>
        <taxon>Blastocystis</taxon>
    </lineage>
</organism>
<feature type="repeat" description="Solcar" evidence="9">
    <location>
        <begin position="245"/>
        <end position="342"/>
    </location>
</feature>
<dbReference type="Pfam" id="PF00153">
    <property type="entry name" value="Mito_carr"/>
    <property type="match status" value="3"/>
</dbReference>
<evidence type="ECO:0000256" key="10">
    <source>
        <dbReference type="RuleBase" id="RU000488"/>
    </source>
</evidence>
<dbReference type="PANTHER" id="PTHR45624:SF12">
    <property type="entry name" value="MITOCHONDRIAL ORNITHINE TRANSPORTER 1"/>
    <property type="match status" value="1"/>
</dbReference>
<dbReference type="GO" id="GO:1990575">
    <property type="term" value="P:mitochondrial L-ornithine transmembrane transport"/>
    <property type="evidence" value="ECO:0007669"/>
    <property type="project" value="TreeGrafter"/>
</dbReference>
<evidence type="ECO:0000256" key="3">
    <source>
        <dbReference type="ARBA" id="ARBA00022448"/>
    </source>
</evidence>
<dbReference type="Proteomes" id="UP000078348">
    <property type="component" value="Unassembled WGS sequence"/>
</dbReference>
<evidence type="ECO:0000256" key="4">
    <source>
        <dbReference type="ARBA" id="ARBA00022692"/>
    </source>
</evidence>
<sequence>MWRCQIKGKGKCLTSTQLLFHCISPFIETPGEGNHDSRRESEEIDMEGQTTRKRQLASDLFSGFVSGVCCKIVEHPFDTIKVLMQVNGNEVYRNSFDCLKKTVRAHGIRGLYRGIQFPLVGSVAENGLTFVSYGFFKRLVGVTSPDRMTFSQMLLSSMGSGMTISFLLTPVELLKCRLQIEQSCKATTKSTTFGVIRHAVQKDGILSLFRGLSMTLLREIPGTSIWFMTYEMCLKPFIRHGYTRSTIPMSGIISAGSISGFLYWVIIYPIDTMKSIIQTDEHYAAQVSGKGMQRYSMMSKYIAKTIGRIGIKGLYGGLSFTILRAVPANAVLFLSYEYASRFYAHFF</sequence>
<keyword evidence="3 10" id="KW-0813">Transport</keyword>
<evidence type="ECO:0000256" key="1">
    <source>
        <dbReference type="ARBA" id="ARBA00004225"/>
    </source>
</evidence>
<gene>
    <name evidence="12" type="ORF">AV274_1199</name>
</gene>
<proteinExistence type="inferred from homology"/>
<dbReference type="PROSITE" id="PS50920">
    <property type="entry name" value="SOLCAR"/>
    <property type="match status" value="3"/>
</dbReference>
<keyword evidence="7" id="KW-0496">Mitochondrion</keyword>
<dbReference type="STRING" id="478820.A0A196SLF3"/>
<evidence type="ECO:0000256" key="5">
    <source>
        <dbReference type="ARBA" id="ARBA00022737"/>
    </source>
</evidence>
<feature type="transmembrane region" description="Helical" evidence="11">
    <location>
        <begin position="247"/>
        <end position="268"/>
    </location>
</feature>
<evidence type="ECO:0000313" key="13">
    <source>
        <dbReference type="Proteomes" id="UP000078348"/>
    </source>
</evidence>
<feature type="repeat" description="Solcar" evidence="9">
    <location>
        <begin position="54"/>
        <end position="139"/>
    </location>
</feature>
<keyword evidence="8 9" id="KW-0472">Membrane</keyword>
<comment type="caution">
    <text evidence="12">The sequence shown here is derived from an EMBL/GenBank/DDBJ whole genome shotgun (WGS) entry which is preliminary data.</text>
</comment>
<keyword evidence="6 11" id="KW-1133">Transmembrane helix</keyword>
<protein>
    <submittedName>
        <fullName evidence="12">Mitochondrial carnitine/acylcarnitine carrier-like protein</fullName>
    </submittedName>
</protein>
<dbReference type="InterPro" id="IPR018108">
    <property type="entry name" value="MCP_transmembrane"/>
</dbReference>
<dbReference type="InterPro" id="IPR023395">
    <property type="entry name" value="MCP_dom_sf"/>
</dbReference>
<comment type="similarity">
    <text evidence="2 10">Belongs to the mitochondrial carrier (TC 2.A.29) family.</text>
</comment>
<dbReference type="SUPFAM" id="SSF103506">
    <property type="entry name" value="Mitochondrial carrier"/>
    <property type="match status" value="1"/>
</dbReference>
<dbReference type="EMBL" id="LXWW01000047">
    <property type="protein sequence ID" value="OAO17042.1"/>
    <property type="molecule type" value="Genomic_DNA"/>
</dbReference>
<dbReference type="InterPro" id="IPR002067">
    <property type="entry name" value="MCP"/>
</dbReference>
<name>A0A196SLF3_BLAHN</name>
<evidence type="ECO:0000313" key="12">
    <source>
        <dbReference type="EMBL" id="OAO17042.1"/>
    </source>
</evidence>